<dbReference type="Gene3D" id="2.60.120.920">
    <property type="match status" value="1"/>
</dbReference>
<dbReference type="InterPro" id="IPR003877">
    <property type="entry name" value="SPRY_dom"/>
</dbReference>
<dbReference type="PANTHER" id="PTHR12245">
    <property type="entry name" value="SPRY DOMAIN CONTAINING SOCS BOX PROTEIN"/>
    <property type="match status" value="1"/>
</dbReference>
<dbReference type="InterPro" id="IPR035754">
    <property type="entry name" value="SPRY_SPSB3"/>
</dbReference>
<evidence type="ECO:0000313" key="10">
    <source>
        <dbReference type="Proteomes" id="UP000762676"/>
    </source>
</evidence>
<comment type="caution">
    <text evidence="9">The sequence shown here is derived from an EMBL/GenBank/DDBJ whole genome shotgun (WGS) entry which is preliminary data.</text>
</comment>
<dbReference type="GO" id="GO:0043161">
    <property type="term" value="P:proteasome-mediated ubiquitin-dependent protein catabolic process"/>
    <property type="evidence" value="ECO:0007669"/>
    <property type="project" value="TreeGrafter"/>
</dbReference>
<evidence type="ECO:0000259" key="8">
    <source>
        <dbReference type="PROSITE" id="PS50225"/>
    </source>
</evidence>
<dbReference type="PROSITE" id="PS50225">
    <property type="entry name" value="SOCS"/>
    <property type="match status" value="1"/>
</dbReference>
<dbReference type="GO" id="GO:0035556">
    <property type="term" value="P:intracellular signal transduction"/>
    <property type="evidence" value="ECO:0007669"/>
    <property type="project" value="InterPro"/>
</dbReference>
<evidence type="ECO:0000256" key="6">
    <source>
        <dbReference type="ARBA" id="ARBA00023242"/>
    </source>
</evidence>
<dbReference type="SMART" id="SM00449">
    <property type="entry name" value="SPRY"/>
    <property type="match status" value="1"/>
</dbReference>
<keyword evidence="10" id="KW-1185">Reference proteome</keyword>
<comment type="subcellular location">
    <subcellularLocation>
        <location evidence="2">Cytoplasm</location>
    </subcellularLocation>
    <subcellularLocation>
        <location evidence="1">Nucleus</location>
    </subcellularLocation>
</comment>
<dbReference type="InterPro" id="IPR013320">
    <property type="entry name" value="ConA-like_dom_sf"/>
</dbReference>
<feature type="domain" description="SOCS box" evidence="8">
    <location>
        <begin position="187"/>
        <end position="235"/>
    </location>
</feature>
<evidence type="ECO:0000259" key="7">
    <source>
        <dbReference type="PROSITE" id="PS50188"/>
    </source>
</evidence>
<dbReference type="Proteomes" id="UP000762676">
    <property type="component" value="Unassembled WGS sequence"/>
</dbReference>
<keyword evidence="5" id="KW-0963">Cytoplasm</keyword>
<feature type="domain" description="B30.2/SPRY" evidence="7">
    <location>
        <begin position="1"/>
        <end position="193"/>
    </location>
</feature>
<organism evidence="9 10">
    <name type="scientific">Elysia marginata</name>
    <dbReference type="NCBI Taxonomy" id="1093978"/>
    <lineage>
        <taxon>Eukaryota</taxon>
        <taxon>Metazoa</taxon>
        <taxon>Spiralia</taxon>
        <taxon>Lophotrochozoa</taxon>
        <taxon>Mollusca</taxon>
        <taxon>Gastropoda</taxon>
        <taxon>Heterobranchia</taxon>
        <taxon>Euthyneura</taxon>
        <taxon>Panpulmonata</taxon>
        <taxon>Sacoglossa</taxon>
        <taxon>Placobranchoidea</taxon>
        <taxon>Plakobranchidae</taxon>
        <taxon>Elysia</taxon>
    </lineage>
</organism>
<protein>
    <recommendedName>
        <fullName evidence="4">SPRY domain-containing SOCS box protein 3</fullName>
    </recommendedName>
</protein>
<dbReference type="InterPro" id="IPR001496">
    <property type="entry name" value="SOCS_box"/>
</dbReference>
<dbReference type="GO" id="GO:0005737">
    <property type="term" value="C:cytoplasm"/>
    <property type="evidence" value="ECO:0007669"/>
    <property type="project" value="UniProtKB-SubCell"/>
</dbReference>
<dbReference type="Pfam" id="PF00622">
    <property type="entry name" value="SPRY"/>
    <property type="match status" value="1"/>
</dbReference>
<evidence type="ECO:0000256" key="3">
    <source>
        <dbReference type="ARBA" id="ARBA00010910"/>
    </source>
</evidence>
<proteinExistence type="inferred from homology"/>
<dbReference type="PANTHER" id="PTHR12245:SF16">
    <property type="entry name" value="SPRY DOMAIN-CONTAINING SOCS BOX PROTEIN 3-LIKE"/>
    <property type="match status" value="1"/>
</dbReference>
<dbReference type="InterPro" id="IPR036036">
    <property type="entry name" value="SOCS_box-like_dom_sf"/>
</dbReference>
<dbReference type="InterPro" id="IPR001870">
    <property type="entry name" value="B30.2/SPRY"/>
</dbReference>
<evidence type="ECO:0000313" key="9">
    <source>
        <dbReference type="EMBL" id="GFR60023.1"/>
    </source>
</evidence>
<dbReference type="InterPro" id="IPR050672">
    <property type="entry name" value="FBXO45-Fsn/SPSB_families"/>
</dbReference>
<dbReference type="EMBL" id="BMAT01003661">
    <property type="protein sequence ID" value="GFR60023.1"/>
    <property type="molecule type" value="Genomic_DNA"/>
</dbReference>
<name>A0AAV4EG13_9GAST</name>
<dbReference type="CDD" id="cd12876">
    <property type="entry name" value="SPRY_SOCS3"/>
    <property type="match status" value="1"/>
</dbReference>
<dbReference type="SUPFAM" id="SSF158235">
    <property type="entry name" value="SOCS box-like"/>
    <property type="match status" value="1"/>
</dbReference>
<dbReference type="SUPFAM" id="SSF49899">
    <property type="entry name" value="Concanavalin A-like lectins/glucanases"/>
    <property type="match status" value="1"/>
</dbReference>
<dbReference type="AlphaFoldDB" id="A0AAV4EG13"/>
<dbReference type="PROSITE" id="PS50188">
    <property type="entry name" value="B302_SPRY"/>
    <property type="match status" value="1"/>
</dbReference>
<reference evidence="9 10" key="1">
    <citation type="journal article" date="2021" name="Elife">
        <title>Chloroplast acquisition without the gene transfer in kleptoplastic sea slugs, Plakobranchus ocellatus.</title>
        <authorList>
            <person name="Maeda T."/>
            <person name="Takahashi S."/>
            <person name="Yoshida T."/>
            <person name="Shimamura S."/>
            <person name="Takaki Y."/>
            <person name="Nagai Y."/>
            <person name="Toyoda A."/>
            <person name="Suzuki Y."/>
            <person name="Arimoto A."/>
            <person name="Ishii H."/>
            <person name="Satoh N."/>
            <person name="Nishiyama T."/>
            <person name="Hasebe M."/>
            <person name="Maruyama T."/>
            <person name="Minagawa J."/>
            <person name="Obokata J."/>
            <person name="Shigenobu S."/>
        </authorList>
    </citation>
    <scope>NUCLEOTIDE SEQUENCE [LARGE SCALE GENOMIC DNA]</scope>
</reference>
<gene>
    <name evidence="9" type="ORF">ElyMa_001811500</name>
</gene>
<sequence length="235" mass="26488">MPCQERVRPVYTDFIQDAWVWDDQLKPEEVQLSTDHKEAYFHVDPVSQSTGTVGVRGSKGFYEGEHYWEVVFLEPPYGSSMMVGVGTDDVVLQSEPYQYSNLIGQDNESWGLSYKGTIWHAGEGRKYCEPFYAQDTVIGVHLDLSLGQLTFYKDGVCLGPAFTGLRASRHRRLYPMVCSSATETELGLGAMYYRVGQPSRLQGECLEKIRSSLVSVDGVDSLPLPSVMKNYLRKM</sequence>
<keyword evidence="6" id="KW-0539">Nucleus</keyword>
<evidence type="ECO:0000256" key="2">
    <source>
        <dbReference type="ARBA" id="ARBA00004496"/>
    </source>
</evidence>
<evidence type="ECO:0000256" key="1">
    <source>
        <dbReference type="ARBA" id="ARBA00004123"/>
    </source>
</evidence>
<evidence type="ECO:0000256" key="5">
    <source>
        <dbReference type="ARBA" id="ARBA00022490"/>
    </source>
</evidence>
<comment type="similarity">
    <text evidence="3">Belongs to the SPSB family.</text>
</comment>
<dbReference type="GO" id="GO:0005634">
    <property type="term" value="C:nucleus"/>
    <property type="evidence" value="ECO:0007669"/>
    <property type="project" value="UniProtKB-SubCell"/>
</dbReference>
<evidence type="ECO:0000256" key="4">
    <source>
        <dbReference type="ARBA" id="ARBA00014684"/>
    </source>
</evidence>
<dbReference type="GO" id="GO:0019005">
    <property type="term" value="C:SCF ubiquitin ligase complex"/>
    <property type="evidence" value="ECO:0007669"/>
    <property type="project" value="TreeGrafter"/>
</dbReference>
<accession>A0AAV4EG13</accession>
<dbReference type="InterPro" id="IPR043136">
    <property type="entry name" value="B30.2/SPRY_sf"/>
</dbReference>